<organism evidence="9 10">
    <name type="scientific">Ruminiclostridium papyrosolvens C7</name>
    <dbReference type="NCBI Taxonomy" id="1330534"/>
    <lineage>
        <taxon>Bacteria</taxon>
        <taxon>Bacillati</taxon>
        <taxon>Bacillota</taxon>
        <taxon>Clostridia</taxon>
        <taxon>Eubacteriales</taxon>
        <taxon>Oscillospiraceae</taxon>
        <taxon>Ruminiclostridium</taxon>
    </lineage>
</organism>
<dbReference type="PANTHER" id="PTHR43386">
    <property type="entry name" value="OLIGOPEPTIDE TRANSPORT SYSTEM PERMEASE PROTEIN APPC"/>
    <property type="match status" value="1"/>
</dbReference>
<feature type="transmembrane region" description="Helical" evidence="7">
    <location>
        <begin position="25"/>
        <end position="46"/>
    </location>
</feature>
<keyword evidence="3" id="KW-1003">Cell membrane</keyword>
<dbReference type="Pfam" id="PF12911">
    <property type="entry name" value="OppC_N"/>
    <property type="match status" value="1"/>
</dbReference>
<dbReference type="InterPro" id="IPR035906">
    <property type="entry name" value="MetI-like_sf"/>
</dbReference>
<evidence type="ECO:0000256" key="2">
    <source>
        <dbReference type="ARBA" id="ARBA00022448"/>
    </source>
</evidence>
<dbReference type="PANTHER" id="PTHR43386:SF1">
    <property type="entry name" value="D,D-DIPEPTIDE TRANSPORT SYSTEM PERMEASE PROTEIN DDPC-RELATED"/>
    <property type="match status" value="1"/>
</dbReference>
<feature type="transmembrane region" description="Helical" evidence="7">
    <location>
        <begin position="207"/>
        <end position="230"/>
    </location>
</feature>
<dbReference type="OrthoDB" id="9783218at2"/>
<feature type="transmembrane region" description="Helical" evidence="7">
    <location>
        <begin position="92"/>
        <end position="122"/>
    </location>
</feature>
<dbReference type="EMBL" id="ATAY01000063">
    <property type="protein sequence ID" value="EPR10366.1"/>
    <property type="molecule type" value="Genomic_DNA"/>
</dbReference>
<evidence type="ECO:0000256" key="4">
    <source>
        <dbReference type="ARBA" id="ARBA00022692"/>
    </source>
</evidence>
<comment type="caution">
    <text evidence="9">The sequence shown here is derived from an EMBL/GenBank/DDBJ whole genome shotgun (WGS) entry which is preliminary data.</text>
</comment>
<keyword evidence="2 7" id="KW-0813">Transport</keyword>
<dbReference type="GO" id="GO:0005886">
    <property type="term" value="C:plasma membrane"/>
    <property type="evidence" value="ECO:0007669"/>
    <property type="project" value="UniProtKB-SubCell"/>
</dbReference>
<dbReference type="SUPFAM" id="SSF161098">
    <property type="entry name" value="MetI-like"/>
    <property type="match status" value="1"/>
</dbReference>
<dbReference type="GO" id="GO:0055085">
    <property type="term" value="P:transmembrane transport"/>
    <property type="evidence" value="ECO:0007669"/>
    <property type="project" value="InterPro"/>
</dbReference>
<dbReference type="STRING" id="1330534.L323_13230"/>
<dbReference type="Proteomes" id="UP000016860">
    <property type="component" value="Unassembled WGS sequence"/>
</dbReference>
<dbReference type="InterPro" id="IPR000515">
    <property type="entry name" value="MetI-like"/>
</dbReference>
<name>U4QZP6_9FIRM</name>
<dbReference type="Gene3D" id="1.10.3720.10">
    <property type="entry name" value="MetI-like"/>
    <property type="match status" value="1"/>
</dbReference>
<dbReference type="InterPro" id="IPR025966">
    <property type="entry name" value="OppC_N"/>
</dbReference>
<dbReference type="PATRIC" id="fig|1330534.3.peg.2624"/>
<dbReference type="Pfam" id="PF00528">
    <property type="entry name" value="BPD_transp_1"/>
    <property type="match status" value="1"/>
</dbReference>
<proteinExistence type="inferred from homology"/>
<evidence type="ECO:0000256" key="7">
    <source>
        <dbReference type="RuleBase" id="RU363032"/>
    </source>
</evidence>
<protein>
    <submittedName>
        <fullName evidence="9">Diguanylate cyclase</fullName>
    </submittedName>
</protein>
<evidence type="ECO:0000313" key="9">
    <source>
        <dbReference type="EMBL" id="EPR10366.1"/>
    </source>
</evidence>
<keyword evidence="4 7" id="KW-0812">Transmembrane</keyword>
<feature type="transmembrane region" description="Helical" evidence="7">
    <location>
        <begin position="134"/>
        <end position="158"/>
    </location>
</feature>
<evidence type="ECO:0000256" key="5">
    <source>
        <dbReference type="ARBA" id="ARBA00022989"/>
    </source>
</evidence>
<comment type="similarity">
    <text evidence="7">Belongs to the binding-protein-dependent transport system permease family.</text>
</comment>
<reference evidence="9 10" key="1">
    <citation type="journal article" date="2013" name="Genome Announc.">
        <title>Draft Genome Sequence of the Cellulolytic Bacterium Clostridium papyrosolvens C7 (ATCC 700395).</title>
        <authorList>
            <person name="Zepeda V."/>
            <person name="Dassa B."/>
            <person name="Borovok I."/>
            <person name="Lamed R."/>
            <person name="Bayer E.A."/>
            <person name="Cate J.H."/>
        </authorList>
    </citation>
    <scope>NUCLEOTIDE SEQUENCE [LARGE SCALE GENOMIC DNA]</scope>
    <source>
        <strain evidence="9 10">C7</strain>
    </source>
</reference>
<evidence type="ECO:0000256" key="6">
    <source>
        <dbReference type="ARBA" id="ARBA00023136"/>
    </source>
</evidence>
<accession>U4QZP6</accession>
<keyword evidence="5 7" id="KW-1133">Transmembrane helix</keyword>
<keyword evidence="6 7" id="KW-0472">Membrane</keyword>
<evidence type="ECO:0000256" key="1">
    <source>
        <dbReference type="ARBA" id="ARBA00004651"/>
    </source>
</evidence>
<dbReference type="CDD" id="cd06261">
    <property type="entry name" value="TM_PBP2"/>
    <property type="match status" value="1"/>
</dbReference>
<feature type="domain" description="ABC transmembrane type-1" evidence="8">
    <location>
        <begin position="86"/>
        <end position="275"/>
    </location>
</feature>
<dbReference type="InterPro" id="IPR050366">
    <property type="entry name" value="BP-dependent_transpt_permease"/>
</dbReference>
<dbReference type="PROSITE" id="PS50928">
    <property type="entry name" value="ABC_TM1"/>
    <property type="match status" value="1"/>
</dbReference>
<dbReference type="RefSeq" id="WP_020816120.1">
    <property type="nucleotide sequence ID" value="NZ_ATAY01000063.1"/>
</dbReference>
<evidence type="ECO:0000256" key="3">
    <source>
        <dbReference type="ARBA" id="ARBA00022475"/>
    </source>
</evidence>
<evidence type="ECO:0000259" key="8">
    <source>
        <dbReference type="PROSITE" id="PS50928"/>
    </source>
</evidence>
<evidence type="ECO:0000313" key="10">
    <source>
        <dbReference type="Proteomes" id="UP000016860"/>
    </source>
</evidence>
<feature type="transmembrane region" description="Helical" evidence="7">
    <location>
        <begin position="250"/>
        <end position="274"/>
    </location>
</feature>
<dbReference type="AlphaFoldDB" id="U4QZP6"/>
<comment type="subcellular location">
    <subcellularLocation>
        <location evidence="1 7">Cell membrane</location>
        <topology evidence="1 7">Multi-pass membrane protein</topology>
    </subcellularLocation>
</comment>
<gene>
    <name evidence="9" type="ORF">L323_13230</name>
</gene>
<sequence>MNKRGTSHFMSGITRFLKRLFGRRIVIFGTVLVVLFVMTALLAPYISPHNPYKQNLALSFAKPSAEHILGNDELGRDILSRLIYGTRTSLSIGFIAVMIAAGCGIILGLVAGYVGGVVNSVISRIMDALLSIPAIMLSLGLGIIFGSGMASLMVILGLSTIPTYTRLMCAQVLAIRNSDYINAERVLGAGSIRIMFSHILPNCLSPIIVLFTMNIGGTILAEASLSFLGLGVKAPMASWGAMVNEGYSRLITNPVFALAPGVCIMLLVLGFNILGDGLRDILDPRLRGSI</sequence>